<comment type="caution">
    <text evidence="1">The sequence shown here is derived from an EMBL/GenBank/DDBJ whole genome shotgun (WGS) entry which is preliminary data.</text>
</comment>
<evidence type="ECO:0000313" key="1">
    <source>
        <dbReference type="EMBL" id="MCC0177728.1"/>
    </source>
</evidence>
<keyword evidence="2" id="KW-1185">Reference proteome</keyword>
<evidence type="ECO:0000313" key="2">
    <source>
        <dbReference type="Proteomes" id="UP000729733"/>
    </source>
</evidence>
<organism evidence="1 2">
    <name type="scientific">Waterburya agarophytonicola KI4</name>
    <dbReference type="NCBI Taxonomy" id="2874699"/>
    <lineage>
        <taxon>Bacteria</taxon>
        <taxon>Bacillati</taxon>
        <taxon>Cyanobacteriota</taxon>
        <taxon>Cyanophyceae</taxon>
        <taxon>Pleurocapsales</taxon>
        <taxon>Hyellaceae</taxon>
        <taxon>Waterburya</taxon>
        <taxon>Waterburya agarophytonicola</taxon>
    </lineage>
</organism>
<proteinExistence type="predicted"/>
<sequence>MVEIDEWVQQNKLHIFAKKLVRKEQSDLELSKIIEDVKTTELELWEILQSNLAQSEKDQEIL</sequence>
<reference evidence="1" key="1">
    <citation type="journal article" date="2021" name="Antonie Van Leeuwenhoek">
        <title>Draft genome and description of Waterburya agarophytonicola gen. nov. sp. nov. (Pleurocapsales, Cyanobacteria): a seaweed symbiont.</title>
        <authorList>
            <person name="Bonthond G."/>
            <person name="Shalygin S."/>
            <person name="Bayer T."/>
            <person name="Weinberger F."/>
        </authorList>
    </citation>
    <scope>NUCLEOTIDE SEQUENCE</scope>
    <source>
        <strain evidence="1">KI4</strain>
    </source>
</reference>
<dbReference type="EMBL" id="JADWDC010000027">
    <property type="protein sequence ID" value="MCC0177728.1"/>
    <property type="molecule type" value="Genomic_DNA"/>
</dbReference>
<dbReference type="RefSeq" id="WP_229640790.1">
    <property type="nucleotide sequence ID" value="NZ_JADWDC010000027.1"/>
</dbReference>
<protein>
    <submittedName>
        <fullName evidence="1">Uncharacterized protein</fullName>
    </submittedName>
</protein>
<accession>A0A964BSK2</accession>
<dbReference type="Proteomes" id="UP000729733">
    <property type="component" value="Unassembled WGS sequence"/>
</dbReference>
<name>A0A964BSK2_9CYAN</name>
<gene>
    <name evidence="1" type="ORF">I4641_12130</name>
</gene>
<dbReference type="AlphaFoldDB" id="A0A964BSK2"/>